<evidence type="ECO:0000313" key="2">
    <source>
        <dbReference type="Proteomes" id="UP001279734"/>
    </source>
</evidence>
<dbReference type="AlphaFoldDB" id="A0AAD3T1M5"/>
<comment type="caution">
    <text evidence="1">The sequence shown here is derived from an EMBL/GenBank/DDBJ whole genome shotgun (WGS) entry which is preliminary data.</text>
</comment>
<gene>
    <name evidence="1" type="ORF">Nepgr_022896</name>
</gene>
<accession>A0AAD3T1M5</accession>
<dbReference type="EMBL" id="BSYO01000022">
    <property type="protein sequence ID" value="GMH21054.1"/>
    <property type="molecule type" value="Genomic_DNA"/>
</dbReference>
<evidence type="ECO:0000313" key="1">
    <source>
        <dbReference type="EMBL" id="GMH21054.1"/>
    </source>
</evidence>
<dbReference type="Proteomes" id="UP001279734">
    <property type="component" value="Unassembled WGS sequence"/>
</dbReference>
<protein>
    <submittedName>
        <fullName evidence="1">Uncharacterized protein</fullName>
    </submittedName>
</protein>
<name>A0AAD3T1M5_NEPGR</name>
<organism evidence="1 2">
    <name type="scientific">Nepenthes gracilis</name>
    <name type="common">Slender pitcher plant</name>
    <dbReference type="NCBI Taxonomy" id="150966"/>
    <lineage>
        <taxon>Eukaryota</taxon>
        <taxon>Viridiplantae</taxon>
        <taxon>Streptophyta</taxon>
        <taxon>Embryophyta</taxon>
        <taxon>Tracheophyta</taxon>
        <taxon>Spermatophyta</taxon>
        <taxon>Magnoliopsida</taxon>
        <taxon>eudicotyledons</taxon>
        <taxon>Gunneridae</taxon>
        <taxon>Pentapetalae</taxon>
        <taxon>Caryophyllales</taxon>
        <taxon>Nepenthaceae</taxon>
        <taxon>Nepenthes</taxon>
    </lineage>
</organism>
<reference evidence="1" key="1">
    <citation type="submission" date="2023-05" db="EMBL/GenBank/DDBJ databases">
        <title>Nepenthes gracilis genome sequencing.</title>
        <authorList>
            <person name="Fukushima K."/>
        </authorList>
    </citation>
    <scope>NUCLEOTIDE SEQUENCE</scope>
    <source>
        <strain evidence="1">SING2019-196</strain>
    </source>
</reference>
<keyword evidence="2" id="KW-1185">Reference proteome</keyword>
<proteinExistence type="predicted"/>
<sequence length="156" mass="16825">MELSFVQKMNLAVKADEESLADPIDNLLSRIGDASELNQPPSFDAVISKLDMDEARISSDAENSKQQRVQDQYSSAPYAVKAPVANAHIDNAAFCNGSHSCPMRVVSISSGSIQFPDGRSIPSSLEKSHSYGKNFSDALPTAVERGYEDAESGQNL</sequence>